<dbReference type="EMBL" id="KZ825183">
    <property type="protein sequence ID" value="PYI15601.1"/>
    <property type="molecule type" value="Genomic_DNA"/>
</dbReference>
<keyword evidence="1" id="KW-0472">Membrane</keyword>
<sequence length="55" mass="5893">MATSIVRTTVSIVKYAILLVLRPLLVVIATGAIVSLYRSGLSAFQSILYELLLAA</sequence>
<organism evidence="2 3">
    <name type="scientific">Aspergillus violaceofuscus (strain CBS 115571)</name>
    <dbReference type="NCBI Taxonomy" id="1450538"/>
    <lineage>
        <taxon>Eukaryota</taxon>
        <taxon>Fungi</taxon>
        <taxon>Dikarya</taxon>
        <taxon>Ascomycota</taxon>
        <taxon>Pezizomycotina</taxon>
        <taxon>Eurotiomycetes</taxon>
        <taxon>Eurotiomycetidae</taxon>
        <taxon>Eurotiales</taxon>
        <taxon>Aspergillaceae</taxon>
        <taxon>Aspergillus</taxon>
    </lineage>
</organism>
<feature type="transmembrane region" description="Helical" evidence="1">
    <location>
        <begin position="12"/>
        <end position="37"/>
    </location>
</feature>
<name>A0A2V5GX04_ASPV1</name>
<dbReference type="Proteomes" id="UP000249829">
    <property type="component" value="Unassembled WGS sequence"/>
</dbReference>
<keyword evidence="1" id="KW-0812">Transmembrane</keyword>
<evidence type="ECO:0000313" key="3">
    <source>
        <dbReference type="Proteomes" id="UP000249829"/>
    </source>
</evidence>
<evidence type="ECO:0000256" key="1">
    <source>
        <dbReference type="SAM" id="Phobius"/>
    </source>
</evidence>
<gene>
    <name evidence="2" type="ORF">BO99DRAFT_436275</name>
</gene>
<reference evidence="2 3" key="1">
    <citation type="submission" date="2018-02" db="EMBL/GenBank/DDBJ databases">
        <title>The genomes of Aspergillus section Nigri reveals drivers in fungal speciation.</title>
        <authorList>
            <consortium name="DOE Joint Genome Institute"/>
            <person name="Vesth T.C."/>
            <person name="Nybo J."/>
            <person name="Theobald S."/>
            <person name="Brandl J."/>
            <person name="Frisvad J.C."/>
            <person name="Nielsen K.F."/>
            <person name="Lyhne E.K."/>
            <person name="Kogle M.E."/>
            <person name="Kuo A."/>
            <person name="Riley R."/>
            <person name="Clum A."/>
            <person name="Nolan M."/>
            <person name="Lipzen A."/>
            <person name="Salamov A."/>
            <person name="Henrissat B."/>
            <person name="Wiebenga A."/>
            <person name="De vries R.P."/>
            <person name="Grigoriev I.V."/>
            <person name="Mortensen U.H."/>
            <person name="Andersen M.R."/>
            <person name="Baker S.E."/>
        </authorList>
    </citation>
    <scope>NUCLEOTIDE SEQUENCE [LARGE SCALE GENOMIC DNA]</scope>
    <source>
        <strain evidence="2 3">CBS 115571</strain>
    </source>
</reference>
<protein>
    <submittedName>
        <fullName evidence="2">Uncharacterized protein</fullName>
    </submittedName>
</protein>
<accession>A0A2V5GX04</accession>
<evidence type="ECO:0000313" key="2">
    <source>
        <dbReference type="EMBL" id="PYI15601.1"/>
    </source>
</evidence>
<keyword evidence="1" id="KW-1133">Transmembrane helix</keyword>
<keyword evidence="3" id="KW-1185">Reference proteome</keyword>
<dbReference type="AlphaFoldDB" id="A0A2V5GX04"/>
<proteinExistence type="predicted"/>